<protein>
    <recommendedName>
        <fullName evidence="2">Acetyl xylan esterase domain-containing protein</fullName>
    </recommendedName>
</protein>
<dbReference type="SUPFAM" id="SSF53474">
    <property type="entry name" value="alpha/beta-Hydrolases"/>
    <property type="match status" value="1"/>
</dbReference>
<dbReference type="EMBL" id="MFKF01000419">
    <property type="protein sequence ID" value="OGG44008.1"/>
    <property type="molecule type" value="Genomic_DNA"/>
</dbReference>
<feature type="binding site" evidence="1">
    <location>
        <position position="83"/>
    </location>
    <ligand>
        <name>substrate</name>
    </ligand>
</feature>
<feature type="domain" description="Acetyl xylan esterase" evidence="2">
    <location>
        <begin position="4"/>
        <end position="247"/>
    </location>
</feature>
<dbReference type="GO" id="GO:0052689">
    <property type="term" value="F:carboxylic ester hydrolase activity"/>
    <property type="evidence" value="ECO:0007669"/>
    <property type="project" value="TreeGrafter"/>
</dbReference>
<name>A0A1F6C4L1_HANXR</name>
<dbReference type="PANTHER" id="PTHR40111:SF1">
    <property type="entry name" value="CEPHALOSPORIN-C DEACETYLASE"/>
    <property type="match status" value="1"/>
</dbReference>
<organism evidence="3 4">
    <name type="scientific">Handelsmanbacteria sp. (strain RIFCSPLOWO2_12_FULL_64_10)</name>
    <dbReference type="NCBI Taxonomy" id="1817868"/>
    <lineage>
        <taxon>Bacteria</taxon>
        <taxon>Candidatus Handelsmaniibacteriota</taxon>
    </lineage>
</organism>
<evidence type="ECO:0000256" key="1">
    <source>
        <dbReference type="PIRSR" id="PIRSR639069-2"/>
    </source>
</evidence>
<dbReference type="AlphaFoldDB" id="A0A1F6C4L1"/>
<dbReference type="Proteomes" id="UP000178606">
    <property type="component" value="Unassembled WGS sequence"/>
</dbReference>
<accession>A0A1F6C4L1</accession>
<evidence type="ECO:0000259" key="2">
    <source>
        <dbReference type="Pfam" id="PF05448"/>
    </source>
</evidence>
<gene>
    <name evidence="3" type="ORF">A3F84_08175</name>
</gene>
<dbReference type="GO" id="GO:0005976">
    <property type="term" value="P:polysaccharide metabolic process"/>
    <property type="evidence" value="ECO:0007669"/>
    <property type="project" value="TreeGrafter"/>
</dbReference>
<reference evidence="3 4" key="1">
    <citation type="journal article" date="2016" name="Nat. Commun.">
        <title>Thousands of microbial genomes shed light on interconnected biogeochemical processes in an aquifer system.</title>
        <authorList>
            <person name="Anantharaman K."/>
            <person name="Brown C.T."/>
            <person name="Hug L.A."/>
            <person name="Sharon I."/>
            <person name="Castelle C.J."/>
            <person name="Probst A.J."/>
            <person name="Thomas B.C."/>
            <person name="Singh A."/>
            <person name="Wilkins M.J."/>
            <person name="Karaoz U."/>
            <person name="Brodie E.L."/>
            <person name="Williams K.H."/>
            <person name="Hubbard S.S."/>
            <person name="Banfield J.F."/>
        </authorList>
    </citation>
    <scope>NUCLEOTIDE SEQUENCE [LARGE SCALE GENOMIC DNA]</scope>
    <source>
        <strain evidence="4">RIFCSPLOWO2_12_FULL_64_10</strain>
    </source>
</reference>
<evidence type="ECO:0000313" key="3">
    <source>
        <dbReference type="EMBL" id="OGG44008.1"/>
    </source>
</evidence>
<dbReference type="PANTHER" id="PTHR40111">
    <property type="entry name" value="CEPHALOSPORIN-C DEACETYLASE"/>
    <property type="match status" value="1"/>
</dbReference>
<comment type="caution">
    <text evidence="3">The sequence shown here is derived from an EMBL/GenBank/DDBJ whole genome shotgun (WGS) entry which is preliminary data.</text>
</comment>
<dbReference type="InterPro" id="IPR008391">
    <property type="entry name" value="AXE1_dom"/>
</dbReference>
<dbReference type="Gene3D" id="3.40.50.1820">
    <property type="entry name" value="alpha/beta hydrolase"/>
    <property type="match status" value="2"/>
</dbReference>
<proteinExistence type="predicted"/>
<dbReference type="InterPro" id="IPR029058">
    <property type="entry name" value="AB_hydrolase_fold"/>
</dbReference>
<dbReference type="Pfam" id="PF05448">
    <property type="entry name" value="AXE1"/>
    <property type="match status" value="1"/>
</dbReference>
<sequence length="305" mass="33790">MADAFRPTTARPGDFDAYWGRVLQELDGTPLAPEVEELPLRETAFCTAYTVRYTGIGPYRLFGYLSVPKGEGPFPAIISLPGYQSVVEVIPQGEANEKRGRYLVFSPAARGQRNADRPYAAPFPGIFTEGIEDPEGYLFRGIVADCCRAVDCVLSRPEVDRSRVAGVVLNDLPLLTAALRSGLTHLIASPSFFYGAMDRAARTEEYPLEEINDYLRVHPDRREAVARTLSYFDPLFFAPSVRVPALLWGTPAALAPITGAMQGPAEVRESAHSSYKDGLYREEWLSRQMGFEEAILPAHWQKKGV</sequence>
<dbReference type="InterPro" id="IPR039069">
    <property type="entry name" value="CE7"/>
</dbReference>
<evidence type="ECO:0000313" key="4">
    <source>
        <dbReference type="Proteomes" id="UP000178606"/>
    </source>
</evidence>